<protein>
    <submittedName>
        <fullName evidence="3">Uncharacterized protein</fullName>
    </submittedName>
</protein>
<feature type="compositionally biased region" description="Polar residues" evidence="1">
    <location>
        <begin position="305"/>
        <end position="316"/>
    </location>
</feature>
<gene>
    <name evidence="3" type="ORF">Hamer_G004877</name>
</gene>
<feature type="compositionally biased region" description="Basic and acidic residues" evidence="1">
    <location>
        <begin position="505"/>
        <end position="517"/>
    </location>
</feature>
<feature type="region of interest" description="Disordered" evidence="1">
    <location>
        <begin position="274"/>
        <end position="522"/>
    </location>
</feature>
<dbReference type="AlphaFoldDB" id="A0A8J5MV43"/>
<reference evidence="3" key="1">
    <citation type="journal article" date="2021" name="Sci. Adv.">
        <title>The American lobster genome reveals insights on longevity, neural, and immune adaptations.</title>
        <authorList>
            <person name="Polinski J.M."/>
            <person name="Zimin A.V."/>
            <person name="Clark K.F."/>
            <person name="Kohn A.B."/>
            <person name="Sadowski N."/>
            <person name="Timp W."/>
            <person name="Ptitsyn A."/>
            <person name="Khanna P."/>
            <person name="Romanova D.Y."/>
            <person name="Williams P."/>
            <person name="Greenwood S.J."/>
            <person name="Moroz L.L."/>
            <person name="Walt D.R."/>
            <person name="Bodnar A.G."/>
        </authorList>
    </citation>
    <scope>NUCLEOTIDE SEQUENCE</scope>
    <source>
        <strain evidence="3">GMGI-L3</strain>
    </source>
</reference>
<feature type="compositionally biased region" description="Pro residues" evidence="1">
    <location>
        <begin position="732"/>
        <end position="757"/>
    </location>
</feature>
<accession>A0A8J5MV43</accession>
<evidence type="ECO:0000256" key="2">
    <source>
        <dbReference type="SAM" id="Phobius"/>
    </source>
</evidence>
<feature type="region of interest" description="Disordered" evidence="1">
    <location>
        <begin position="645"/>
        <end position="812"/>
    </location>
</feature>
<keyword evidence="4" id="KW-1185">Reference proteome</keyword>
<dbReference type="Proteomes" id="UP000747542">
    <property type="component" value="Unassembled WGS sequence"/>
</dbReference>
<feature type="compositionally biased region" description="Polar residues" evidence="1">
    <location>
        <begin position="649"/>
        <end position="665"/>
    </location>
</feature>
<name>A0A8J5MV43_HOMAM</name>
<keyword evidence="2" id="KW-0812">Transmembrane</keyword>
<keyword evidence="2" id="KW-1133">Transmembrane helix</keyword>
<feature type="compositionally biased region" description="Basic and acidic residues" evidence="1">
    <location>
        <begin position="386"/>
        <end position="397"/>
    </location>
</feature>
<organism evidence="3 4">
    <name type="scientific">Homarus americanus</name>
    <name type="common">American lobster</name>
    <dbReference type="NCBI Taxonomy" id="6706"/>
    <lineage>
        <taxon>Eukaryota</taxon>
        <taxon>Metazoa</taxon>
        <taxon>Ecdysozoa</taxon>
        <taxon>Arthropoda</taxon>
        <taxon>Crustacea</taxon>
        <taxon>Multicrustacea</taxon>
        <taxon>Malacostraca</taxon>
        <taxon>Eumalacostraca</taxon>
        <taxon>Eucarida</taxon>
        <taxon>Decapoda</taxon>
        <taxon>Pleocyemata</taxon>
        <taxon>Astacidea</taxon>
        <taxon>Nephropoidea</taxon>
        <taxon>Nephropidae</taxon>
        <taxon>Homarus</taxon>
    </lineage>
</organism>
<proteinExistence type="predicted"/>
<feature type="compositionally biased region" description="Basic and acidic residues" evidence="1">
    <location>
        <begin position="690"/>
        <end position="711"/>
    </location>
</feature>
<sequence length="1075" mass="121915">MSEKSEVSDVPSVGSGMKVNVMYRGIVYRVRGIKVLCSVVSAVILLLVAIVGLGVWMLVSAYAEEKVDPFGGDFNGTAPRLTQIEKGKGTDQPTSTPSTIDFNAPSVTLREMSIAARVPITPSNEDPVNEAVGHFQGVTPVKDLVATSRYPGPDPNFGLFGGLPEQEHAYSEGTTSAADANSEPWHPMAEPDDYDSQVGLSENRPVVVPSPSDDYSEYSDRIPDYVPNNNRRVIDDYPGENLPKYPLHGGLPDKIPRDIDPALLDMGLPFPYPPSLPTIGPPKTPINPRFPGGPQRVPPGIRRGQNPTRSPYSRQPYQRRPTYDRPPLYDYDDPPDSDRPHPYANDEEPTFISSQPYDHDDQPPYDRPQPYANDAQPAYDRSQSNGHDDQLPHDRPHPYTNDEQPAYDRPQPYANNEQPAYDRPQPYANNEQPAYDRPQPYANNEQPTYDRPQIYKQDDQPDYSQPTYDRPQPNDYDDQLNDYYDQPTYDRAPYDQDEQPPYDGPQHDKPAYDKDQLQNESQRVYDHYFTPSLQDTRKLYQPSTLPEVLTVTFEQSDSSPGIAGHEDFQQRTPNRGGQTSGGFTLPPSFKMPQGITLPPGMTLPKDVTIPNNLKRFHESAGGGPIRRRPGPAGFIDDMLFYYNNHERPTSTLPPASETQYSQRKGLTQEEEEEEEEEDTRHSYTRPKVVGSDDRIHTNGRRPVDPAFKHFQDVYNNDGKAPAIHDDRGPAPGESPPRWRPSPPRRPPPHFSGPPPGIRGPRPNGQGYPLPIRPDAERPPVQIPNRKLLVEPNHRPPAQTAPRPDHSATTNHRPLLGPLYDIYEYSQRLASTLLTFPSHTDNRYNESREEYMQKEVELLEDYNKVFKQPNTTSADVLPDMFDDRPSRNERLMLLDSEKLRSLTPFELSLITWTFLDFWEFLIEKVGTLSKQDLHLLETRLERLRQNKDRVLTKNFMTATVNQVSQDTDRSLPDISEAIAMAHHLLETLPHVEEVEGVNSTASHDQVEGRMWNPLGMFSSDERVKFMEFAIKVLFKFGRVYLTKNYALDCMMLLFCKDLNANSKKDGMDGMAAKIKR</sequence>
<comment type="caution">
    <text evidence="3">The sequence shown here is derived from an EMBL/GenBank/DDBJ whole genome shotgun (WGS) entry which is preliminary data.</text>
</comment>
<feature type="region of interest" description="Disordered" evidence="1">
    <location>
        <begin position="169"/>
        <end position="231"/>
    </location>
</feature>
<evidence type="ECO:0000313" key="4">
    <source>
        <dbReference type="Proteomes" id="UP000747542"/>
    </source>
</evidence>
<keyword evidence="2" id="KW-0472">Membrane</keyword>
<feature type="transmembrane region" description="Helical" evidence="2">
    <location>
        <begin position="35"/>
        <end position="59"/>
    </location>
</feature>
<feature type="compositionally biased region" description="Acidic residues" evidence="1">
    <location>
        <begin position="668"/>
        <end position="677"/>
    </location>
</feature>
<evidence type="ECO:0000256" key="1">
    <source>
        <dbReference type="SAM" id="MobiDB-lite"/>
    </source>
</evidence>
<feature type="region of interest" description="Disordered" evidence="1">
    <location>
        <begin position="556"/>
        <end position="587"/>
    </location>
</feature>
<evidence type="ECO:0000313" key="3">
    <source>
        <dbReference type="EMBL" id="KAG7165098.1"/>
    </source>
</evidence>
<feature type="compositionally biased region" description="Pro residues" evidence="1">
    <location>
        <begin position="274"/>
        <end position="285"/>
    </location>
</feature>
<dbReference type="EMBL" id="JAHLQT010024847">
    <property type="protein sequence ID" value="KAG7165098.1"/>
    <property type="molecule type" value="Genomic_DNA"/>
</dbReference>